<evidence type="ECO:0000256" key="2">
    <source>
        <dbReference type="ARBA" id="ARBA00022840"/>
    </source>
</evidence>
<evidence type="ECO:0000313" key="4">
    <source>
        <dbReference type="EMBL" id="KAJ8970477.1"/>
    </source>
</evidence>
<dbReference type="EMBL" id="JAPWTJ010001618">
    <property type="protein sequence ID" value="KAJ8970477.1"/>
    <property type="molecule type" value="Genomic_DNA"/>
</dbReference>
<organism evidence="4 5">
    <name type="scientific">Molorchus minor</name>
    <dbReference type="NCBI Taxonomy" id="1323400"/>
    <lineage>
        <taxon>Eukaryota</taxon>
        <taxon>Metazoa</taxon>
        <taxon>Ecdysozoa</taxon>
        <taxon>Arthropoda</taxon>
        <taxon>Hexapoda</taxon>
        <taxon>Insecta</taxon>
        <taxon>Pterygota</taxon>
        <taxon>Neoptera</taxon>
        <taxon>Endopterygota</taxon>
        <taxon>Coleoptera</taxon>
        <taxon>Polyphaga</taxon>
        <taxon>Cucujiformia</taxon>
        <taxon>Chrysomeloidea</taxon>
        <taxon>Cerambycidae</taxon>
        <taxon>Lamiinae</taxon>
        <taxon>Monochamini</taxon>
        <taxon>Molorchus</taxon>
    </lineage>
</organism>
<evidence type="ECO:0000259" key="3">
    <source>
        <dbReference type="Pfam" id="PF09336"/>
    </source>
</evidence>
<dbReference type="Proteomes" id="UP001162164">
    <property type="component" value="Unassembled WGS sequence"/>
</dbReference>
<name>A0ABQ9J1D5_9CUCU</name>
<feature type="domain" description="Spastin/Vps4 C-terminal" evidence="3">
    <location>
        <begin position="61"/>
        <end position="90"/>
    </location>
</feature>
<dbReference type="Pfam" id="PF09336">
    <property type="entry name" value="Vps4_C"/>
    <property type="match status" value="1"/>
</dbReference>
<sequence>MITDVEKSLTPRYYLYLSRQLPQDIIPLSPAGHLGSFLLADLAPDNGKLSAERMSHEDVVVNFFDFKTAVANIKPSISPEDLKYFEKLKKELS</sequence>
<keyword evidence="5" id="KW-1185">Reference proteome</keyword>
<gene>
    <name evidence="4" type="ORF">NQ317_017743</name>
</gene>
<evidence type="ECO:0000256" key="1">
    <source>
        <dbReference type="ARBA" id="ARBA00022741"/>
    </source>
</evidence>
<proteinExistence type="predicted"/>
<keyword evidence="1" id="KW-0547">Nucleotide-binding</keyword>
<comment type="caution">
    <text evidence="4">The sequence shown here is derived from an EMBL/GenBank/DDBJ whole genome shotgun (WGS) entry which is preliminary data.</text>
</comment>
<keyword evidence="2" id="KW-0067">ATP-binding</keyword>
<dbReference type="InterPro" id="IPR015415">
    <property type="entry name" value="Spast_Vps4_C"/>
</dbReference>
<evidence type="ECO:0000313" key="5">
    <source>
        <dbReference type="Proteomes" id="UP001162164"/>
    </source>
</evidence>
<accession>A0ABQ9J1D5</accession>
<reference evidence="4" key="1">
    <citation type="journal article" date="2023" name="Insect Mol. Biol.">
        <title>Genome sequencing provides insights into the evolution of gene families encoding plant cell wall-degrading enzymes in longhorned beetles.</title>
        <authorList>
            <person name="Shin N.R."/>
            <person name="Okamura Y."/>
            <person name="Kirsch R."/>
            <person name="Pauchet Y."/>
        </authorList>
    </citation>
    <scope>NUCLEOTIDE SEQUENCE</scope>
    <source>
        <strain evidence="4">MMC_N1</strain>
    </source>
</reference>
<protein>
    <recommendedName>
        <fullName evidence="3">Spastin/Vps4 C-terminal domain-containing protein</fullName>
    </recommendedName>
</protein>